<dbReference type="InterPro" id="IPR003856">
    <property type="entry name" value="LPS_length_determ_N"/>
</dbReference>
<evidence type="ECO:0000313" key="9">
    <source>
        <dbReference type="Proteomes" id="UP000680038"/>
    </source>
</evidence>
<organism evidence="8 9">
    <name type="scientific">Dyadobacter helix</name>
    <dbReference type="NCBI Taxonomy" id="2822344"/>
    <lineage>
        <taxon>Bacteria</taxon>
        <taxon>Pseudomonadati</taxon>
        <taxon>Bacteroidota</taxon>
        <taxon>Cytophagia</taxon>
        <taxon>Cytophagales</taxon>
        <taxon>Spirosomataceae</taxon>
        <taxon>Dyadobacter</taxon>
    </lineage>
</organism>
<accession>A0A916JGY0</accession>
<dbReference type="AlphaFoldDB" id="A0A916JGY0"/>
<dbReference type="RefSeq" id="WP_215240271.1">
    <property type="nucleotide sequence ID" value="NZ_CAJRAF010000002.1"/>
</dbReference>
<gene>
    <name evidence="8" type="ORF">DYBT9275_03826</name>
</gene>
<dbReference type="InterPro" id="IPR050445">
    <property type="entry name" value="Bact_polysacc_biosynth/exp"/>
</dbReference>
<comment type="caution">
    <text evidence="8">The sequence shown here is derived from an EMBL/GenBank/DDBJ whole genome shotgun (WGS) entry which is preliminary data.</text>
</comment>
<evidence type="ECO:0000256" key="1">
    <source>
        <dbReference type="ARBA" id="ARBA00004651"/>
    </source>
</evidence>
<dbReference type="PANTHER" id="PTHR32309:SF31">
    <property type="entry name" value="CAPSULAR EXOPOLYSACCHARIDE FAMILY"/>
    <property type="match status" value="1"/>
</dbReference>
<dbReference type="Proteomes" id="UP000680038">
    <property type="component" value="Unassembled WGS sequence"/>
</dbReference>
<evidence type="ECO:0000256" key="3">
    <source>
        <dbReference type="ARBA" id="ARBA00022692"/>
    </source>
</evidence>
<comment type="subcellular location">
    <subcellularLocation>
        <location evidence="1">Cell membrane</location>
        <topology evidence="1">Multi-pass membrane protein</topology>
    </subcellularLocation>
</comment>
<evidence type="ECO:0000256" key="4">
    <source>
        <dbReference type="ARBA" id="ARBA00022989"/>
    </source>
</evidence>
<evidence type="ECO:0000256" key="6">
    <source>
        <dbReference type="SAM" id="Phobius"/>
    </source>
</evidence>
<evidence type="ECO:0000256" key="2">
    <source>
        <dbReference type="ARBA" id="ARBA00022475"/>
    </source>
</evidence>
<dbReference type="GO" id="GO:0005886">
    <property type="term" value="C:plasma membrane"/>
    <property type="evidence" value="ECO:0007669"/>
    <property type="project" value="UniProtKB-SubCell"/>
</dbReference>
<dbReference type="Pfam" id="PF02706">
    <property type="entry name" value="Wzz"/>
    <property type="match status" value="1"/>
</dbReference>
<evidence type="ECO:0000256" key="5">
    <source>
        <dbReference type="ARBA" id="ARBA00023136"/>
    </source>
</evidence>
<evidence type="ECO:0000259" key="7">
    <source>
        <dbReference type="Pfam" id="PF02706"/>
    </source>
</evidence>
<protein>
    <recommendedName>
        <fullName evidence="7">Polysaccharide chain length determinant N-terminal domain-containing protein</fullName>
    </recommendedName>
</protein>
<sequence length="351" mass="39955">MSSISDNTPEKPVFTITVYEVFQFLQRHYFKLILSVTVFAILGILYSYTLPKTYKAQTLVLPEYGMGESSSSAFVKAAMGLTNTDGAEKLVPTLYPQVLQSTPFGMYILEQPISDKNNKNYKTLKAYLESQNKPSALLDIFPTSEKKGTAPQLKNKNILFFSATEQALIKSASNLVKVVIIKTENVISIECEITDPVVAAQLVEIAKNYLINYVEDYRTSKAVQQVEFLTQRVLEAKRKQQSAEYNLQTYRDRNRNSFLNVARIEEQRLQSEFTLAQSIYSDLSLKLEQARIKVKEEKPVFKVLEPVNIPLNKNGPNRKLITILFGFTGGILMFLYLILVKEKFLNRILIT</sequence>
<proteinExistence type="predicted"/>
<feature type="transmembrane region" description="Helical" evidence="6">
    <location>
        <begin position="320"/>
        <end position="339"/>
    </location>
</feature>
<keyword evidence="9" id="KW-1185">Reference proteome</keyword>
<keyword evidence="3 6" id="KW-0812">Transmembrane</keyword>
<dbReference type="PANTHER" id="PTHR32309">
    <property type="entry name" value="TYROSINE-PROTEIN KINASE"/>
    <property type="match status" value="1"/>
</dbReference>
<evidence type="ECO:0000313" key="8">
    <source>
        <dbReference type="EMBL" id="CAG5006473.1"/>
    </source>
</evidence>
<reference evidence="8" key="1">
    <citation type="submission" date="2021-04" db="EMBL/GenBank/DDBJ databases">
        <authorList>
            <person name="Rodrigo-Torres L."/>
            <person name="Arahal R. D."/>
            <person name="Lucena T."/>
        </authorList>
    </citation>
    <scope>NUCLEOTIDE SEQUENCE</scope>
    <source>
        <strain evidence="8">CECT 9275</strain>
    </source>
</reference>
<keyword evidence="4 6" id="KW-1133">Transmembrane helix</keyword>
<keyword evidence="2" id="KW-1003">Cell membrane</keyword>
<feature type="domain" description="Polysaccharide chain length determinant N-terminal" evidence="7">
    <location>
        <begin position="16"/>
        <end position="71"/>
    </location>
</feature>
<feature type="transmembrane region" description="Helical" evidence="6">
    <location>
        <begin position="29"/>
        <end position="48"/>
    </location>
</feature>
<dbReference type="EMBL" id="CAJRAF010000002">
    <property type="protein sequence ID" value="CAG5006473.1"/>
    <property type="molecule type" value="Genomic_DNA"/>
</dbReference>
<name>A0A916JGY0_9BACT</name>
<keyword evidence="5 6" id="KW-0472">Membrane</keyword>